<feature type="domain" description="HD/PDEase" evidence="2">
    <location>
        <begin position="57"/>
        <end position="259"/>
    </location>
</feature>
<dbReference type="NCBIfam" id="TIGR01353">
    <property type="entry name" value="dGTP_triPase"/>
    <property type="match status" value="1"/>
</dbReference>
<dbReference type="Proteomes" id="UP000760480">
    <property type="component" value="Unassembled WGS sequence"/>
</dbReference>
<reference evidence="3 4" key="1">
    <citation type="submission" date="2019-03" db="EMBL/GenBank/DDBJ databases">
        <title>Metabolic reconstructions from genomes of highly enriched 'Candidatus Accumulibacter' and 'Candidatus Competibacter' bioreactor populations.</title>
        <authorList>
            <person name="Annavajhala M.K."/>
            <person name="Welles L."/>
            <person name="Abbas B."/>
            <person name="Sorokin D."/>
            <person name="Park H."/>
            <person name="Van Loosdrecht M."/>
            <person name="Chandran K."/>
        </authorList>
    </citation>
    <scope>NUCLEOTIDE SEQUENCE [LARGE SCALE GENOMIC DNA]</scope>
    <source>
        <strain evidence="3 4">SBR_G</strain>
    </source>
</reference>
<dbReference type="RefSeq" id="WP_169250027.1">
    <property type="nucleotide sequence ID" value="NZ_SPMZ01000061.1"/>
</dbReference>
<gene>
    <name evidence="3" type="ORF">E4P82_17010</name>
</gene>
<dbReference type="InterPro" id="IPR003607">
    <property type="entry name" value="HD/PDEase_dom"/>
</dbReference>
<dbReference type="InterPro" id="IPR006261">
    <property type="entry name" value="dGTPase"/>
</dbReference>
<dbReference type="EMBL" id="SPMZ01000061">
    <property type="protein sequence ID" value="NMQ20743.1"/>
    <property type="molecule type" value="Genomic_DNA"/>
</dbReference>
<dbReference type="InterPro" id="IPR027432">
    <property type="entry name" value="dGTP_triphosphohydrolase_C"/>
</dbReference>
<dbReference type="InterPro" id="IPR023293">
    <property type="entry name" value="dGTP_triP_hydro_central_sf"/>
</dbReference>
<sequence>MDWNRLLSRARLGVSRQHPDSEARTDFQRDFDRLVFSSAFRRLQDKTQVFPLSQSDYVRTRLTHSLEVSSVGRSLGTMVGDSVIRRHQLQRVYPQDFGAVVAAACLAHDIGNPPFGHAGEDAIRLWFTASTTGRTVLEQLDDAQQQDFLRFEGNAQGFRIITRLQSPDNPGGMQLTCATLGTFTKYPCAASLPATPPPGIAFKKFGFYRDDADLFAEIAGELGLEPVLPGAWSRHPLAYLVEAADDICYRIIDVEDAFRLQLLGFDEVRDLLLPLTGEPDRAQRKMRHITRSKEKIEYLRAKAIGTIIDQVHQCFMDNEAAILAGGFAAELLDAIPAAEAMRALKECGETQVYVSKPVIEVEAAGFEVLGGLLEAFVTTVNDLAAHGPAASPKSRMLIHLIPESFAGPGRNPDPDLYRRVLAITDFVSGMTDSYAVALFKKLTGISLPTG</sequence>
<comment type="caution">
    <text evidence="3">The sequence shown here is derived from an EMBL/GenBank/DDBJ whole genome shotgun (WGS) entry which is preliminary data.</text>
</comment>
<accession>A0ABX1TMV8</accession>
<dbReference type="Gene3D" id="1.10.3410.10">
    <property type="entry name" value="putative deoxyguanosinetriphosphate triphosphohydrolase like domain"/>
    <property type="match status" value="1"/>
</dbReference>
<dbReference type="Gene3D" id="1.10.3550.10">
    <property type="entry name" value="eoxyguanosinetriphosphate triphosphohydrolase domain-like"/>
    <property type="match status" value="1"/>
</dbReference>
<dbReference type="Pfam" id="PF01966">
    <property type="entry name" value="HD"/>
    <property type="match status" value="1"/>
</dbReference>
<dbReference type="NCBIfam" id="NF002205">
    <property type="entry name" value="PRK01096.1"/>
    <property type="match status" value="1"/>
</dbReference>
<dbReference type="SUPFAM" id="SSF109604">
    <property type="entry name" value="HD-domain/PDEase-like"/>
    <property type="match status" value="1"/>
</dbReference>
<dbReference type="PANTHER" id="PTHR11373">
    <property type="entry name" value="DEOXYNUCLEOSIDE TRIPHOSPHATE TRIPHOSPHOHYDROLASE"/>
    <property type="match status" value="1"/>
</dbReference>
<evidence type="ECO:0000259" key="2">
    <source>
        <dbReference type="SMART" id="SM00471"/>
    </source>
</evidence>
<name>A0ABX1TMV8_9GAMM</name>
<organism evidence="3 4">
    <name type="scientific">Candidatus Competibacter phosphatis</name>
    <dbReference type="NCBI Taxonomy" id="221280"/>
    <lineage>
        <taxon>Bacteria</taxon>
        <taxon>Pseudomonadati</taxon>
        <taxon>Pseudomonadota</taxon>
        <taxon>Gammaproteobacteria</taxon>
        <taxon>Candidatus Competibacteraceae</taxon>
        <taxon>Candidatus Competibacter</taxon>
    </lineage>
</organism>
<dbReference type="InterPro" id="IPR006674">
    <property type="entry name" value="HD_domain"/>
</dbReference>
<keyword evidence="4" id="KW-1185">Reference proteome</keyword>
<evidence type="ECO:0000313" key="4">
    <source>
        <dbReference type="Proteomes" id="UP000760480"/>
    </source>
</evidence>
<dbReference type="InterPro" id="IPR050135">
    <property type="entry name" value="dGTPase-like"/>
</dbReference>
<evidence type="ECO:0000313" key="3">
    <source>
        <dbReference type="EMBL" id="NMQ20743.1"/>
    </source>
</evidence>
<dbReference type="SMART" id="SM00471">
    <property type="entry name" value="HDc"/>
    <property type="match status" value="1"/>
</dbReference>
<dbReference type="Gene3D" id="1.10.3210.10">
    <property type="entry name" value="Hypothetical protein af1432"/>
    <property type="match status" value="1"/>
</dbReference>
<protein>
    <submittedName>
        <fullName evidence="3">Deoxyguanosinetriphosphate triphosphohydrolase</fullName>
    </submittedName>
</protein>
<dbReference type="PANTHER" id="PTHR11373:SF32">
    <property type="entry name" value="DEOXYGUANOSINETRIPHOSPHATE TRIPHOSPHOHYDROLASE"/>
    <property type="match status" value="1"/>
</dbReference>
<dbReference type="CDD" id="cd00077">
    <property type="entry name" value="HDc"/>
    <property type="match status" value="1"/>
</dbReference>
<keyword evidence="1" id="KW-0378">Hydrolase</keyword>
<proteinExistence type="predicted"/>
<evidence type="ECO:0000256" key="1">
    <source>
        <dbReference type="ARBA" id="ARBA00022801"/>
    </source>
</evidence>